<dbReference type="InterPro" id="IPR046360">
    <property type="entry name" value="T-box_DNA-bd"/>
</dbReference>
<comment type="caution">
    <text evidence="9">The sequence shown here is derived from an EMBL/GenBank/DDBJ whole genome shotgun (WGS) entry which is preliminary data.</text>
</comment>
<dbReference type="Proteomes" id="UP000318571">
    <property type="component" value="Chromosome 9"/>
</dbReference>
<evidence type="ECO:0000313" key="9">
    <source>
        <dbReference type="EMBL" id="TRY70853.1"/>
    </source>
</evidence>
<dbReference type="GO" id="GO:0001708">
    <property type="term" value="P:cell fate specification"/>
    <property type="evidence" value="ECO:0007669"/>
    <property type="project" value="TreeGrafter"/>
</dbReference>
<gene>
    <name evidence="9" type="ORF">TCAL_10065</name>
</gene>
<feature type="region of interest" description="Disordered" evidence="7">
    <location>
        <begin position="275"/>
        <end position="380"/>
    </location>
</feature>
<evidence type="ECO:0000259" key="8">
    <source>
        <dbReference type="PROSITE" id="PS50252"/>
    </source>
</evidence>
<feature type="domain" description="T-box" evidence="8">
    <location>
        <begin position="97"/>
        <end position="275"/>
    </location>
</feature>
<keyword evidence="4" id="KW-0804">Transcription</keyword>
<dbReference type="PRINTS" id="PR00937">
    <property type="entry name" value="TBOX"/>
</dbReference>
<dbReference type="OMA" id="GRQMFPH"/>
<proteinExistence type="predicted"/>
<keyword evidence="5 6" id="KW-0539">Nucleus</keyword>
<feature type="compositionally biased region" description="Pro residues" evidence="7">
    <location>
        <begin position="349"/>
        <end position="359"/>
    </location>
</feature>
<feature type="compositionally biased region" description="Low complexity" evidence="7">
    <location>
        <begin position="305"/>
        <end position="321"/>
    </location>
</feature>
<feature type="compositionally biased region" description="Pro residues" evidence="7">
    <location>
        <begin position="367"/>
        <end position="380"/>
    </location>
</feature>
<dbReference type="Gene3D" id="2.60.40.820">
    <property type="entry name" value="Transcription factor, T-box"/>
    <property type="match status" value="1"/>
</dbReference>
<dbReference type="GO" id="GO:0000981">
    <property type="term" value="F:DNA-binding transcription factor activity, RNA polymerase II-specific"/>
    <property type="evidence" value="ECO:0007669"/>
    <property type="project" value="TreeGrafter"/>
</dbReference>
<dbReference type="GO" id="GO:0000978">
    <property type="term" value="F:RNA polymerase II cis-regulatory region sequence-specific DNA binding"/>
    <property type="evidence" value="ECO:0007669"/>
    <property type="project" value="InterPro"/>
</dbReference>
<reference evidence="9 10" key="1">
    <citation type="journal article" date="2018" name="Nat. Ecol. Evol.">
        <title>Genomic signatures of mitonuclear coevolution across populations of Tigriopus californicus.</title>
        <authorList>
            <person name="Barreto F.S."/>
            <person name="Watson E.T."/>
            <person name="Lima T.G."/>
            <person name="Willett C.S."/>
            <person name="Edmands S."/>
            <person name="Li W."/>
            <person name="Burton R.S."/>
        </authorList>
    </citation>
    <scope>NUCLEOTIDE SEQUENCE [LARGE SCALE GENOMIC DNA]</scope>
    <source>
        <strain evidence="9 10">San Diego</strain>
    </source>
</reference>
<evidence type="ECO:0000256" key="7">
    <source>
        <dbReference type="SAM" id="MobiDB-lite"/>
    </source>
</evidence>
<dbReference type="GO" id="GO:0000785">
    <property type="term" value="C:chromatin"/>
    <property type="evidence" value="ECO:0007669"/>
    <property type="project" value="TreeGrafter"/>
</dbReference>
<feature type="compositionally biased region" description="Low complexity" evidence="7">
    <location>
        <begin position="448"/>
        <end position="458"/>
    </location>
</feature>
<keyword evidence="3 6" id="KW-0238">DNA-binding</keyword>
<dbReference type="OrthoDB" id="7442607at2759"/>
<dbReference type="SUPFAM" id="SSF49417">
    <property type="entry name" value="p53-like transcription factors"/>
    <property type="match status" value="1"/>
</dbReference>
<dbReference type="InterPro" id="IPR001699">
    <property type="entry name" value="TF_T-box"/>
</dbReference>
<dbReference type="CDD" id="cd20188">
    <property type="entry name" value="T-box_TBX2_3-like"/>
    <property type="match status" value="1"/>
</dbReference>
<feature type="compositionally biased region" description="Basic residues" evidence="7">
    <location>
        <begin position="525"/>
        <end position="542"/>
    </location>
</feature>
<comment type="subcellular location">
    <subcellularLocation>
        <location evidence="1 6">Nucleus</location>
    </subcellularLocation>
</comment>
<protein>
    <recommendedName>
        <fullName evidence="8">T-box domain-containing protein</fullName>
    </recommendedName>
</protein>
<dbReference type="SMART" id="SM00425">
    <property type="entry name" value="TBOX"/>
    <property type="match status" value="1"/>
</dbReference>
<dbReference type="FunFam" id="2.60.40.820:FF:000003">
    <property type="entry name" value="T-box transcription factor TBX3"/>
    <property type="match status" value="1"/>
</dbReference>
<feature type="region of interest" description="Disordered" evidence="7">
    <location>
        <begin position="437"/>
        <end position="587"/>
    </location>
</feature>
<dbReference type="GO" id="GO:0005634">
    <property type="term" value="C:nucleus"/>
    <property type="evidence" value="ECO:0007669"/>
    <property type="project" value="UniProtKB-SubCell"/>
</dbReference>
<comment type="caution">
    <text evidence="6">Lacks conserved residue(s) required for the propagation of feature annotation.</text>
</comment>
<dbReference type="PROSITE" id="PS01264">
    <property type="entry name" value="TBOX_2"/>
    <property type="match status" value="1"/>
</dbReference>
<keyword evidence="2" id="KW-0805">Transcription regulation</keyword>
<dbReference type="InterPro" id="IPR008967">
    <property type="entry name" value="p53-like_TF_DNA-bd_sf"/>
</dbReference>
<name>A0A553NZI6_TIGCA</name>
<dbReference type="AlphaFoldDB" id="A0A553NZI6"/>
<dbReference type="PANTHER" id="PTHR11267:SF181">
    <property type="entry name" value="OPTOMOTOR-BLIND PROTEIN"/>
    <property type="match status" value="1"/>
</dbReference>
<feature type="compositionally biased region" description="Polar residues" evidence="7">
    <location>
        <begin position="474"/>
        <end position="489"/>
    </location>
</feature>
<evidence type="ECO:0000313" key="10">
    <source>
        <dbReference type="Proteomes" id="UP000318571"/>
    </source>
</evidence>
<evidence type="ECO:0000256" key="1">
    <source>
        <dbReference type="ARBA" id="ARBA00004123"/>
    </source>
</evidence>
<evidence type="ECO:0000256" key="6">
    <source>
        <dbReference type="PROSITE-ProRule" id="PRU00201"/>
    </source>
</evidence>
<organism evidence="9 10">
    <name type="scientific">Tigriopus californicus</name>
    <name type="common">Marine copepod</name>
    <dbReference type="NCBI Taxonomy" id="6832"/>
    <lineage>
        <taxon>Eukaryota</taxon>
        <taxon>Metazoa</taxon>
        <taxon>Ecdysozoa</taxon>
        <taxon>Arthropoda</taxon>
        <taxon>Crustacea</taxon>
        <taxon>Multicrustacea</taxon>
        <taxon>Hexanauplia</taxon>
        <taxon>Copepoda</taxon>
        <taxon>Harpacticoida</taxon>
        <taxon>Harpacticidae</taxon>
        <taxon>Tigriopus</taxon>
    </lineage>
</organism>
<evidence type="ECO:0000256" key="2">
    <source>
        <dbReference type="ARBA" id="ARBA00023015"/>
    </source>
</evidence>
<dbReference type="InterPro" id="IPR036960">
    <property type="entry name" value="T-box_sf"/>
</dbReference>
<keyword evidence="10" id="KW-1185">Reference proteome</keyword>
<evidence type="ECO:0000256" key="5">
    <source>
        <dbReference type="ARBA" id="ARBA00023242"/>
    </source>
</evidence>
<dbReference type="EMBL" id="VCGU01000009">
    <property type="protein sequence ID" value="TRY70853.1"/>
    <property type="molecule type" value="Genomic_DNA"/>
</dbReference>
<dbReference type="STRING" id="6832.A0A553NZI6"/>
<feature type="compositionally biased region" description="Basic and acidic residues" evidence="7">
    <location>
        <begin position="515"/>
        <end position="524"/>
    </location>
</feature>
<dbReference type="PANTHER" id="PTHR11267">
    <property type="entry name" value="T-BOX PROTEIN-RELATED"/>
    <property type="match status" value="1"/>
</dbReference>
<dbReference type="Pfam" id="PF00907">
    <property type="entry name" value="T-box"/>
    <property type="match status" value="1"/>
</dbReference>
<dbReference type="InterPro" id="IPR018186">
    <property type="entry name" value="TF_T-box_CS"/>
</dbReference>
<dbReference type="InterPro" id="IPR002070">
    <property type="entry name" value="TF_Brachyury"/>
</dbReference>
<sequence>MPPAVCDTMAFHASAALAAASSPPMFPGLMSHPSVSSSSSLMSPPMGSGAFTGLPPPSLAHSYPGLFARGMFGGMPRLPVPPQEEDDGVKDDPKVTLEAKELWQSFAQYGTEMVITKTGRQMFPHLKFKVSGLDEKSKYILLLDVVAADDYRYKFHNSRWVIAGKADPEMPKRMYIHPDSPATGDQWMQKIISFHKLKLTNNISDKHGLTILNSMHKYQPRFHLVRANDIMQLPYSTFRTYVFNETQFIAVTAYQNEKITQLKIDHNPFAKGFRETGHARSQKKRPGSPSQQGNRLPASYQSLQERIASNSSSAEESIRASPQRASHSEPRRAFDVSSLIGEPDSPPRRATPPTPPTSYPSPNLSVGPPPALPPQHGVPPFPNPYLHPGFYQHLAAAAAGGFNPMLAQLALNPLLSAAYGGNNFTAAAAVDRLRQHRFSPYNPPSSPPLSHRSSPPSSAFHPIAPKHFSPPLNGRSSPSNSPKQISPASSPLAVKPERRDPPGNDNRRSSSPQIKSEKEDDDQHPHHHHLHHHHQQHPHHKEHLTAAASLKAHITKTTSPSQANSSNSELKNMEKLINGLKDQQKAS</sequence>
<dbReference type="PROSITE" id="PS50252">
    <property type="entry name" value="TBOX_3"/>
    <property type="match status" value="1"/>
</dbReference>
<evidence type="ECO:0000256" key="3">
    <source>
        <dbReference type="ARBA" id="ARBA00023125"/>
    </source>
</evidence>
<dbReference type="PRINTS" id="PR00938">
    <property type="entry name" value="BRACHYURY"/>
</dbReference>
<dbReference type="PROSITE" id="PS01283">
    <property type="entry name" value="TBOX_1"/>
    <property type="match status" value="1"/>
</dbReference>
<evidence type="ECO:0000256" key="4">
    <source>
        <dbReference type="ARBA" id="ARBA00023163"/>
    </source>
</evidence>
<accession>A0A553NZI6</accession>
<feature type="compositionally biased region" description="Polar residues" evidence="7">
    <location>
        <begin position="288"/>
        <end position="304"/>
    </location>
</feature>
<dbReference type="GO" id="GO:0045893">
    <property type="term" value="P:positive regulation of DNA-templated transcription"/>
    <property type="evidence" value="ECO:0007669"/>
    <property type="project" value="InterPro"/>
</dbReference>
<feature type="compositionally biased region" description="Basic and acidic residues" evidence="7">
    <location>
        <begin position="495"/>
        <end position="508"/>
    </location>
</feature>
<feature type="compositionally biased region" description="Polar residues" evidence="7">
    <location>
        <begin position="555"/>
        <end position="570"/>
    </location>
</feature>